<dbReference type="FunCoup" id="A0A7R8YQT3">
    <property type="interactions" value="158"/>
</dbReference>
<dbReference type="InParanoid" id="A0A7R8YQT3"/>
<accession>A0A7R8YQT3</accession>
<evidence type="ECO:0000313" key="14">
    <source>
        <dbReference type="Proteomes" id="UP000594454"/>
    </source>
</evidence>
<dbReference type="GO" id="GO:0016139">
    <property type="term" value="P:glycoside catabolic process"/>
    <property type="evidence" value="ECO:0007669"/>
    <property type="project" value="TreeGrafter"/>
</dbReference>
<dbReference type="SMART" id="SM00812">
    <property type="entry name" value="Alpha_L_fucos"/>
    <property type="match status" value="1"/>
</dbReference>
<dbReference type="InterPro" id="IPR031919">
    <property type="entry name" value="Fucosidase_C"/>
</dbReference>
<comment type="similarity">
    <text evidence="2 10">Belongs to the glycosyl hydrolase 29 family.</text>
</comment>
<dbReference type="InterPro" id="IPR000933">
    <property type="entry name" value="Glyco_hydro_29"/>
</dbReference>
<evidence type="ECO:0000256" key="2">
    <source>
        <dbReference type="ARBA" id="ARBA00007951"/>
    </source>
</evidence>
<dbReference type="GO" id="GO:0004560">
    <property type="term" value="F:alpha-L-fucosidase activity"/>
    <property type="evidence" value="ECO:0007669"/>
    <property type="project" value="UniProtKB-EC"/>
</dbReference>
<keyword evidence="7 10" id="KW-0326">Glycosidase</keyword>
<dbReference type="PRINTS" id="PR00741">
    <property type="entry name" value="GLHYDRLASE29"/>
</dbReference>
<evidence type="ECO:0000313" key="13">
    <source>
        <dbReference type="EMBL" id="CAD7082191.1"/>
    </source>
</evidence>
<dbReference type="GO" id="GO:0006004">
    <property type="term" value="P:fucose metabolic process"/>
    <property type="evidence" value="ECO:0007669"/>
    <property type="project" value="InterPro"/>
</dbReference>
<dbReference type="Proteomes" id="UP000594454">
    <property type="component" value="Chromosome 2"/>
</dbReference>
<feature type="domain" description="Alpha-L-fucosidase C-terminal" evidence="12">
    <location>
        <begin position="377"/>
        <end position="472"/>
    </location>
</feature>
<proteinExistence type="inferred from homology"/>
<gene>
    <name evidence="13" type="ORF">HERILL_LOCUS5244</name>
</gene>
<feature type="domain" description="Glycoside hydrolase family 29 N-terminal" evidence="11">
    <location>
        <begin position="28"/>
        <end position="366"/>
    </location>
</feature>
<evidence type="ECO:0000256" key="4">
    <source>
        <dbReference type="ARBA" id="ARBA00022729"/>
    </source>
</evidence>
<dbReference type="InterPro" id="IPR057739">
    <property type="entry name" value="Glyco_hydro_29_N"/>
</dbReference>
<name>A0A7R8YQT3_HERIL</name>
<organism evidence="13 14">
    <name type="scientific">Hermetia illucens</name>
    <name type="common">Black soldier fly</name>
    <dbReference type="NCBI Taxonomy" id="343691"/>
    <lineage>
        <taxon>Eukaryota</taxon>
        <taxon>Metazoa</taxon>
        <taxon>Ecdysozoa</taxon>
        <taxon>Arthropoda</taxon>
        <taxon>Hexapoda</taxon>
        <taxon>Insecta</taxon>
        <taxon>Pterygota</taxon>
        <taxon>Neoptera</taxon>
        <taxon>Endopterygota</taxon>
        <taxon>Diptera</taxon>
        <taxon>Brachycera</taxon>
        <taxon>Stratiomyomorpha</taxon>
        <taxon>Stratiomyidae</taxon>
        <taxon>Hermetiinae</taxon>
        <taxon>Hermetia</taxon>
    </lineage>
</organism>
<feature type="chain" id="PRO_5031674426" description="Putative alpha-L-fucosidase" evidence="10">
    <location>
        <begin position="19"/>
        <end position="476"/>
    </location>
</feature>
<keyword evidence="4 10" id="KW-0732">Signal</keyword>
<evidence type="ECO:0000256" key="6">
    <source>
        <dbReference type="ARBA" id="ARBA00023180"/>
    </source>
</evidence>
<dbReference type="InterPro" id="IPR016286">
    <property type="entry name" value="FUC_metazoa-typ"/>
</dbReference>
<keyword evidence="6" id="KW-0325">Glycoprotein</keyword>
<evidence type="ECO:0000256" key="8">
    <source>
        <dbReference type="ARBA" id="ARBA00074133"/>
    </source>
</evidence>
<dbReference type="FunFam" id="3.20.20.80:FF:000027">
    <property type="entry name" value="Alpha-L-fucosidase"/>
    <property type="match status" value="1"/>
</dbReference>
<evidence type="ECO:0000256" key="5">
    <source>
        <dbReference type="ARBA" id="ARBA00022801"/>
    </source>
</evidence>
<dbReference type="PIRSF" id="PIRSF001092">
    <property type="entry name" value="Alpha-L-fucosidase"/>
    <property type="match status" value="1"/>
</dbReference>
<comment type="function">
    <text evidence="1">Alpha-L-fucosidase is responsible for hydrolyzing the alpha-1,6-linked fucose joined to the reducing-end N-acetylglucosamine of the carbohydrate moieties of glycoproteins.</text>
</comment>
<evidence type="ECO:0000256" key="3">
    <source>
        <dbReference type="ARBA" id="ARBA00012662"/>
    </source>
</evidence>
<dbReference type="EMBL" id="LR899010">
    <property type="protein sequence ID" value="CAD7082191.1"/>
    <property type="molecule type" value="Genomic_DNA"/>
</dbReference>
<evidence type="ECO:0000256" key="9">
    <source>
        <dbReference type="ARBA" id="ARBA00081661"/>
    </source>
</evidence>
<dbReference type="Pfam" id="PF16757">
    <property type="entry name" value="Fucosidase_C"/>
    <property type="match status" value="1"/>
</dbReference>
<dbReference type="Pfam" id="PF01120">
    <property type="entry name" value="Alpha_L_fucos"/>
    <property type="match status" value="1"/>
</dbReference>
<evidence type="ECO:0000256" key="10">
    <source>
        <dbReference type="PIRNR" id="PIRNR001092"/>
    </source>
</evidence>
<dbReference type="PANTHER" id="PTHR10030:SF37">
    <property type="entry name" value="ALPHA-L-FUCOSIDASE-RELATED"/>
    <property type="match status" value="1"/>
</dbReference>
<dbReference type="SUPFAM" id="SSF51445">
    <property type="entry name" value="(Trans)glycosidases"/>
    <property type="match status" value="1"/>
</dbReference>
<dbReference type="OMA" id="CLIGNNH"/>
<dbReference type="Gene3D" id="3.20.20.80">
    <property type="entry name" value="Glycosidases"/>
    <property type="match status" value="1"/>
</dbReference>
<dbReference type="GO" id="GO:0005764">
    <property type="term" value="C:lysosome"/>
    <property type="evidence" value="ECO:0007669"/>
    <property type="project" value="TreeGrafter"/>
</dbReference>
<dbReference type="PANTHER" id="PTHR10030">
    <property type="entry name" value="ALPHA-L-FUCOSIDASE"/>
    <property type="match status" value="1"/>
</dbReference>
<evidence type="ECO:0000259" key="12">
    <source>
        <dbReference type="Pfam" id="PF16757"/>
    </source>
</evidence>
<keyword evidence="14" id="KW-1185">Reference proteome</keyword>
<evidence type="ECO:0000256" key="1">
    <source>
        <dbReference type="ARBA" id="ARBA00004071"/>
    </source>
</evidence>
<reference evidence="13 14" key="1">
    <citation type="submission" date="2020-11" db="EMBL/GenBank/DDBJ databases">
        <authorList>
            <person name="Wallbank WR R."/>
            <person name="Pardo Diaz C."/>
            <person name="Kozak K."/>
            <person name="Martin S."/>
            <person name="Jiggins C."/>
            <person name="Moest M."/>
            <person name="Warren A I."/>
            <person name="Generalovic N T."/>
            <person name="Byers J.R.P. K."/>
            <person name="Montejo-Kovacevich G."/>
            <person name="Yen C E."/>
        </authorList>
    </citation>
    <scope>NUCLEOTIDE SEQUENCE [LARGE SCALE GENOMIC DNA]</scope>
</reference>
<feature type="signal peptide" evidence="10">
    <location>
        <begin position="1"/>
        <end position="18"/>
    </location>
</feature>
<keyword evidence="5 10" id="KW-0378">Hydrolase</keyword>
<dbReference type="InterPro" id="IPR017853">
    <property type="entry name" value="GH"/>
</dbReference>
<dbReference type="EC" id="3.2.1.51" evidence="3"/>
<dbReference type="AlphaFoldDB" id="A0A7R8YQT3"/>
<evidence type="ECO:0000259" key="11">
    <source>
        <dbReference type="Pfam" id="PF01120"/>
    </source>
</evidence>
<sequence length="476" mass="55032">MWKVGLLAILFNLSTSSTVKVCQSELCDNEIRTKYEPTWDSLDTRPLPEWYDDAKVGIFIHWGVYSVPSFGTEWFWTNWQGSKVKSYVDFMTENYKPDFTYQDFASDFTAELFNASEWAQLFADSGARYVVLISKHHDGYALWPSRYSFSWNAQDVGPKRNIIGELASAIRSDTSIHFGLYYSLFEWFNRMYLDDKLHLFLRDEYVQNKVLPELHELIETFHPDVLWSDGDWEAPPPYWNATEFIAWLYNDSPVRDTIVTNDRWGIGTACTHGDFYTCRDRYNPGVLQKHKWENALTIDKTSWGHRSDTKLKNFLSAKELITELVTTVSCGGNMNVNVGPTKAGTIEVIFEERLRQMGKWLSINGEAIYSSKPWKYQNDTVTKGVWYTTTKSDNSSDRSHVYAMILDYPYDTNTIDLCALGKVVDSQTKIKVLGVLNENVKWKSSKDCLNVILPPKNIMDKNGLDYAWTLKINIPK</sequence>
<dbReference type="OrthoDB" id="6039950at2759"/>
<protein>
    <recommendedName>
        <fullName evidence="8">Putative alpha-L-fucosidase</fullName>
        <ecNumber evidence="3">3.2.1.51</ecNumber>
    </recommendedName>
    <alternativeName>
        <fullName evidence="9">Alpha-L-fucoside fucohydrolase</fullName>
    </alternativeName>
</protein>
<evidence type="ECO:0000256" key="7">
    <source>
        <dbReference type="ARBA" id="ARBA00023295"/>
    </source>
</evidence>